<accession>A0ABW4L2T2</accession>
<reference evidence="4" key="1">
    <citation type="journal article" date="2019" name="Int. J. Syst. Evol. Microbiol.">
        <title>The Global Catalogue of Microorganisms (GCM) 10K type strain sequencing project: providing services to taxonomists for standard genome sequencing and annotation.</title>
        <authorList>
            <consortium name="The Broad Institute Genomics Platform"/>
            <consortium name="The Broad Institute Genome Sequencing Center for Infectious Disease"/>
            <person name="Wu L."/>
            <person name="Ma J."/>
        </authorList>
    </citation>
    <scope>NUCLEOTIDE SEQUENCE [LARGE SCALE GENOMIC DNA]</scope>
    <source>
        <strain evidence="4">JCM 17130</strain>
    </source>
</reference>
<comment type="similarity">
    <text evidence="1 2">Belongs to the CutC family.</text>
</comment>
<dbReference type="PANTHER" id="PTHR12598:SF0">
    <property type="entry name" value="COPPER HOMEOSTASIS PROTEIN CUTC HOMOLOG"/>
    <property type="match status" value="1"/>
</dbReference>
<comment type="caution">
    <text evidence="3">The sequence shown here is derived from an EMBL/GenBank/DDBJ whole genome shotgun (WGS) entry which is preliminary data.</text>
</comment>
<dbReference type="SUPFAM" id="SSF110395">
    <property type="entry name" value="CutC-like"/>
    <property type="match status" value="1"/>
</dbReference>
<sequence length="242" mass="24048">MLLEIAVGDVEGARVARESRADRIELSQALPLGGLTPSPGQAELATALGVPVRALIRPRGGGFAYSAAEVAAMVRDIEALTDAGAAGFVLGALDAESAGLDRQTLRLLIRAAEGRAVLVHRCVDVLLAAGYDPAVLAGELADLGVAGVLTSGGAPRALEGVPVLSALAEGSEGRLEIVAGGGVRPEHVHALADAGAHAVHLSAATSARSGPAGPGGGTDEYMTTGPARVAAARAAVDDLAVR</sequence>
<keyword evidence="2" id="KW-0963">Cytoplasm</keyword>
<dbReference type="Proteomes" id="UP001597277">
    <property type="component" value="Unassembled WGS sequence"/>
</dbReference>
<evidence type="ECO:0000256" key="1">
    <source>
        <dbReference type="ARBA" id="ARBA00007768"/>
    </source>
</evidence>
<proteinExistence type="inferred from homology"/>
<dbReference type="RefSeq" id="WP_388001755.1">
    <property type="nucleotide sequence ID" value="NZ_JBHUEE010000001.1"/>
</dbReference>
<dbReference type="Gene3D" id="3.20.20.380">
    <property type="entry name" value="Copper homeostasis (CutC) domain"/>
    <property type="match status" value="1"/>
</dbReference>
<dbReference type="EMBL" id="JBHUEE010000001">
    <property type="protein sequence ID" value="MFD1716306.1"/>
    <property type="molecule type" value="Genomic_DNA"/>
</dbReference>
<evidence type="ECO:0000256" key="2">
    <source>
        <dbReference type="HAMAP-Rule" id="MF_00795"/>
    </source>
</evidence>
<comment type="caution">
    <text evidence="2">Once thought to be involved in copper homeostasis, experiments in E.coli have shown this is not the case.</text>
</comment>
<dbReference type="InterPro" id="IPR036822">
    <property type="entry name" value="CutC-like_dom_sf"/>
</dbReference>
<protein>
    <recommendedName>
        <fullName evidence="2">PF03932 family protein CutC</fullName>
    </recommendedName>
</protein>
<dbReference type="HAMAP" id="MF_00795">
    <property type="entry name" value="CutC"/>
    <property type="match status" value="1"/>
</dbReference>
<comment type="subcellular location">
    <subcellularLocation>
        <location evidence="2">Cytoplasm</location>
    </subcellularLocation>
</comment>
<gene>
    <name evidence="2" type="primary">cutC</name>
    <name evidence="3" type="ORF">ACFSE6_00525</name>
</gene>
<evidence type="ECO:0000313" key="3">
    <source>
        <dbReference type="EMBL" id="MFD1716306.1"/>
    </source>
</evidence>
<name>A0ABW4L2T2_9MICO</name>
<dbReference type="Pfam" id="PF03932">
    <property type="entry name" value="CutC"/>
    <property type="match status" value="1"/>
</dbReference>
<organism evidence="3 4">
    <name type="scientific">Georgenia deserti</name>
    <dbReference type="NCBI Taxonomy" id="2093781"/>
    <lineage>
        <taxon>Bacteria</taxon>
        <taxon>Bacillati</taxon>
        <taxon>Actinomycetota</taxon>
        <taxon>Actinomycetes</taxon>
        <taxon>Micrococcales</taxon>
        <taxon>Bogoriellaceae</taxon>
        <taxon>Georgenia</taxon>
    </lineage>
</organism>
<dbReference type="PANTHER" id="PTHR12598">
    <property type="entry name" value="COPPER HOMEOSTASIS PROTEIN CUTC"/>
    <property type="match status" value="1"/>
</dbReference>
<evidence type="ECO:0000313" key="4">
    <source>
        <dbReference type="Proteomes" id="UP001597277"/>
    </source>
</evidence>
<keyword evidence="4" id="KW-1185">Reference proteome</keyword>
<dbReference type="InterPro" id="IPR005627">
    <property type="entry name" value="CutC-like"/>
</dbReference>